<dbReference type="AlphaFoldDB" id="A0A1M6XB83"/>
<name>A0A1M6XB83_PSETH</name>
<evidence type="ECO:0000313" key="2">
    <source>
        <dbReference type="Proteomes" id="UP000184363"/>
    </source>
</evidence>
<reference evidence="1 2" key="1">
    <citation type="submission" date="2016-11" db="EMBL/GenBank/DDBJ databases">
        <authorList>
            <person name="Jaros S."/>
            <person name="Januszkiewicz K."/>
            <person name="Wedrychowicz H."/>
        </authorList>
    </citation>
    <scope>NUCLEOTIDE SEQUENCE [LARGE SCALE GENOMIC DNA]</scope>
    <source>
        <strain evidence="1 2">DSM 43832</strain>
    </source>
</reference>
<gene>
    <name evidence="1" type="ORF">SAMN05443637_116141</name>
</gene>
<dbReference type="Proteomes" id="UP000184363">
    <property type="component" value="Unassembled WGS sequence"/>
</dbReference>
<organism evidence="1 2">
    <name type="scientific">Pseudonocardia thermophila</name>
    <dbReference type="NCBI Taxonomy" id="1848"/>
    <lineage>
        <taxon>Bacteria</taxon>
        <taxon>Bacillati</taxon>
        <taxon>Actinomycetota</taxon>
        <taxon>Actinomycetes</taxon>
        <taxon>Pseudonocardiales</taxon>
        <taxon>Pseudonocardiaceae</taxon>
        <taxon>Pseudonocardia</taxon>
    </lineage>
</organism>
<protein>
    <submittedName>
        <fullName evidence="1">Uncharacterized protein</fullName>
    </submittedName>
</protein>
<dbReference type="EMBL" id="FRAP01000016">
    <property type="protein sequence ID" value="SHL03045.1"/>
    <property type="molecule type" value="Genomic_DNA"/>
</dbReference>
<proteinExistence type="predicted"/>
<dbReference type="STRING" id="1848.SAMN05443637_116141"/>
<evidence type="ECO:0000313" key="1">
    <source>
        <dbReference type="EMBL" id="SHL03045.1"/>
    </source>
</evidence>
<keyword evidence="2" id="KW-1185">Reference proteome</keyword>
<accession>A0A1M6XB83</accession>
<sequence length="133" mass="14395">MGLLTYAVIAVCPALLVWLALRIGPVLLDAAEAWQRRRHRRQEPEGPPLEKVVAAVRRLRREIRSGSPTTHVRARALAAAYDDVLVDLCRIVGVDTPLACAEEADRPFARLQTEAALEQAGIALDPPGSVTAG</sequence>